<keyword evidence="1" id="KW-0732">Signal</keyword>
<dbReference type="InterPro" id="IPR001283">
    <property type="entry name" value="CRISP-related"/>
</dbReference>
<feature type="chain" id="PRO_5040219338" description="SCP domain-containing protein" evidence="1">
    <location>
        <begin position="16"/>
        <end position="211"/>
    </location>
</feature>
<dbReference type="CDD" id="cd05380">
    <property type="entry name" value="CAP_euk"/>
    <property type="match status" value="1"/>
</dbReference>
<protein>
    <recommendedName>
        <fullName evidence="2">SCP domain-containing protein</fullName>
    </recommendedName>
</protein>
<dbReference type="SUPFAM" id="SSF55797">
    <property type="entry name" value="PR-1-like"/>
    <property type="match status" value="1"/>
</dbReference>
<evidence type="ECO:0000313" key="3">
    <source>
        <dbReference type="EMBL" id="CAI5441075.1"/>
    </source>
</evidence>
<organism evidence="3 4">
    <name type="scientific">Caenorhabditis angaria</name>
    <dbReference type="NCBI Taxonomy" id="860376"/>
    <lineage>
        <taxon>Eukaryota</taxon>
        <taxon>Metazoa</taxon>
        <taxon>Ecdysozoa</taxon>
        <taxon>Nematoda</taxon>
        <taxon>Chromadorea</taxon>
        <taxon>Rhabditida</taxon>
        <taxon>Rhabditina</taxon>
        <taxon>Rhabditomorpha</taxon>
        <taxon>Rhabditoidea</taxon>
        <taxon>Rhabditidae</taxon>
        <taxon>Peloderinae</taxon>
        <taxon>Caenorhabditis</taxon>
    </lineage>
</organism>
<evidence type="ECO:0000259" key="2">
    <source>
        <dbReference type="SMART" id="SM00198"/>
    </source>
</evidence>
<feature type="signal peptide" evidence="1">
    <location>
        <begin position="1"/>
        <end position="15"/>
    </location>
</feature>
<feature type="domain" description="SCP" evidence="2">
    <location>
        <begin position="21"/>
        <end position="181"/>
    </location>
</feature>
<gene>
    <name evidence="3" type="ORF">CAMP_LOCUS3712</name>
</gene>
<dbReference type="Pfam" id="PF00188">
    <property type="entry name" value="CAP"/>
    <property type="match status" value="1"/>
</dbReference>
<dbReference type="SMART" id="SM00198">
    <property type="entry name" value="SCP"/>
    <property type="match status" value="1"/>
</dbReference>
<dbReference type="OrthoDB" id="414826at2759"/>
<sequence>MILILVAALISSVFCSLMTEQLQKQIVAVHNDMRSKCARGILQGRDEKIGPAAFMWHMRWNVNFARLAQAYTDTFPTAHNLKHVADNLSDNYYYASSPKKLDAGKTVMEALKIWQNRVTKNSWDGNVLTQSHLAKNMADAVRMLWGSNAGVGCGLSARSRAGKQNELFFVCFYGQPMDVGKEIFKKGPTCSACTGTRKCDKSIGLCKGNWR</sequence>
<accession>A0A9P1IAB3</accession>
<name>A0A9P1IAB3_9PELO</name>
<keyword evidence="4" id="KW-1185">Reference proteome</keyword>
<reference evidence="3" key="1">
    <citation type="submission" date="2022-11" db="EMBL/GenBank/DDBJ databases">
        <authorList>
            <person name="Kikuchi T."/>
        </authorList>
    </citation>
    <scope>NUCLEOTIDE SEQUENCE</scope>
    <source>
        <strain evidence="3">PS1010</strain>
    </source>
</reference>
<dbReference type="InterPro" id="IPR035940">
    <property type="entry name" value="CAP_sf"/>
</dbReference>
<dbReference type="Gene3D" id="3.40.33.10">
    <property type="entry name" value="CAP"/>
    <property type="match status" value="1"/>
</dbReference>
<evidence type="ECO:0000313" key="4">
    <source>
        <dbReference type="Proteomes" id="UP001152747"/>
    </source>
</evidence>
<dbReference type="Proteomes" id="UP001152747">
    <property type="component" value="Unassembled WGS sequence"/>
</dbReference>
<evidence type="ECO:0000256" key="1">
    <source>
        <dbReference type="SAM" id="SignalP"/>
    </source>
</evidence>
<comment type="caution">
    <text evidence="3">The sequence shown here is derived from an EMBL/GenBank/DDBJ whole genome shotgun (WGS) entry which is preliminary data.</text>
</comment>
<dbReference type="AlphaFoldDB" id="A0A9P1IAB3"/>
<dbReference type="InterPro" id="IPR014044">
    <property type="entry name" value="CAP_dom"/>
</dbReference>
<dbReference type="PANTHER" id="PTHR10334">
    <property type="entry name" value="CYSTEINE-RICH SECRETORY PROTEIN-RELATED"/>
    <property type="match status" value="1"/>
</dbReference>
<proteinExistence type="predicted"/>
<dbReference type="EMBL" id="CANHGI010000002">
    <property type="protein sequence ID" value="CAI5441075.1"/>
    <property type="molecule type" value="Genomic_DNA"/>
</dbReference>